<dbReference type="InterPro" id="IPR002156">
    <property type="entry name" value="RNaseH_domain"/>
</dbReference>
<comment type="caution">
    <text evidence="2">The sequence shown here is derived from an EMBL/GenBank/DDBJ whole genome shotgun (WGS) entry which is preliminary data.</text>
</comment>
<name>A0ABR2FCR3_9ROSI</name>
<gene>
    <name evidence="2" type="ORF">V6N12_069033</name>
</gene>
<reference evidence="2 3" key="1">
    <citation type="journal article" date="2024" name="G3 (Bethesda)">
        <title>Genome assembly of Hibiscus sabdariffa L. provides insights into metabolisms of medicinal natural products.</title>
        <authorList>
            <person name="Kim T."/>
        </authorList>
    </citation>
    <scope>NUCLEOTIDE SEQUENCE [LARGE SCALE GENOMIC DNA]</scope>
    <source>
        <strain evidence="2">TK-2024</strain>
        <tissue evidence="2">Old leaves</tissue>
    </source>
</reference>
<evidence type="ECO:0000313" key="3">
    <source>
        <dbReference type="Proteomes" id="UP001472677"/>
    </source>
</evidence>
<accession>A0ABR2FCR3</accession>
<sequence length="94" mass="10091">MELPSPSSIKVNMDGAFDTAHGVAIIVLACDDYGRVPEGLAQHSPSFSEVNLVQIATLVVGLQPASKKGWTHVILEFDSMLVVNKLSHQPHADL</sequence>
<organism evidence="2 3">
    <name type="scientific">Hibiscus sabdariffa</name>
    <name type="common">roselle</name>
    <dbReference type="NCBI Taxonomy" id="183260"/>
    <lineage>
        <taxon>Eukaryota</taxon>
        <taxon>Viridiplantae</taxon>
        <taxon>Streptophyta</taxon>
        <taxon>Embryophyta</taxon>
        <taxon>Tracheophyta</taxon>
        <taxon>Spermatophyta</taxon>
        <taxon>Magnoliopsida</taxon>
        <taxon>eudicotyledons</taxon>
        <taxon>Gunneridae</taxon>
        <taxon>Pentapetalae</taxon>
        <taxon>rosids</taxon>
        <taxon>malvids</taxon>
        <taxon>Malvales</taxon>
        <taxon>Malvaceae</taxon>
        <taxon>Malvoideae</taxon>
        <taxon>Hibiscus</taxon>
    </lineage>
</organism>
<evidence type="ECO:0000259" key="1">
    <source>
        <dbReference type="Pfam" id="PF13456"/>
    </source>
</evidence>
<proteinExistence type="predicted"/>
<evidence type="ECO:0000313" key="2">
    <source>
        <dbReference type="EMBL" id="KAK8578689.1"/>
    </source>
</evidence>
<dbReference type="EMBL" id="JBBPBM010000006">
    <property type="protein sequence ID" value="KAK8578689.1"/>
    <property type="molecule type" value="Genomic_DNA"/>
</dbReference>
<dbReference type="Proteomes" id="UP001472677">
    <property type="component" value="Unassembled WGS sequence"/>
</dbReference>
<feature type="domain" description="RNase H type-1" evidence="1">
    <location>
        <begin position="12"/>
        <end position="88"/>
    </location>
</feature>
<dbReference type="Pfam" id="PF13456">
    <property type="entry name" value="RVT_3"/>
    <property type="match status" value="1"/>
</dbReference>
<protein>
    <recommendedName>
        <fullName evidence="1">RNase H type-1 domain-containing protein</fullName>
    </recommendedName>
</protein>
<keyword evidence="3" id="KW-1185">Reference proteome</keyword>